<accession>X1VGU3</accession>
<name>X1VGU3_9ZZZZ</name>
<protein>
    <submittedName>
        <fullName evidence="1">Uncharacterized protein</fullName>
    </submittedName>
</protein>
<feature type="non-terminal residue" evidence="1">
    <location>
        <position position="1"/>
    </location>
</feature>
<dbReference type="AlphaFoldDB" id="X1VGU3"/>
<reference evidence="1" key="1">
    <citation type="journal article" date="2014" name="Front. Microbiol.">
        <title>High frequency of phylogenetically diverse reductive dehalogenase-homologous genes in deep subseafloor sedimentary metagenomes.</title>
        <authorList>
            <person name="Kawai M."/>
            <person name="Futagami T."/>
            <person name="Toyoda A."/>
            <person name="Takaki Y."/>
            <person name="Nishi S."/>
            <person name="Hori S."/>
            <person name="Arai W."/>
            <person name="Tsubouchi T."/>
            <person name="Morono Y."/>
            <person name="Uchiyama I."/>
            <person name="Ito T."/>
            <person name="Fujiyama A."/>
            <person name="Inagaki F."/>
            <person name="Takami H."/>
        </authorList>
    </citation>
    <scope>NUCLEOTIDE SEQUENCE</scope>
    <source>
        <strain evidence="1">Expedition CK06-06</strain>
    </source>
</reference>
<proteinExistence type="predicted"/>
<organism evidence="1">
    <name type="scientific">marine sediment metagenome</name>
    <dbReference type="NCBI Taxonomy" id="412755"/>
    <lineage>
        <taxon>unclassified sequences</taxon>
        <taxon>metagenomes</taxon>
        <taxon>ecological metagenomes</taxon>
    </lineage>
</organism>
<sequence length="61" mass="7504">KDGNIQQKFRLGWVCYYSRAHGRNKENQEWFYFDNINSFWEFVFDRMAKNYAAGMRRIVCP</sequence>
<dbReference type="EMBL" id="BARW01028534">
    <property type="protein sequence ID" value="GAJ13936.1"/>
    <property type="molecule type" value="Genomic_DNA"/>
</dbReference>
<gene>
    <name evidence="1" type="ORF">S12H4_46049</name>
</gene>
<evidence type="ECO:0000313" key="1">
    <source>
        <dbReference type="EMBL" id="GAJ13936.1"/>
    </source>
</evidence>
<comment type="caution">
    <text evidence="1">The sequence shown here is derived from an EMBL/GenBank/DDBJ whole genome shotgun (WGS) entry which is preliminary data.</text>
</comment>